<dbReference type="SMART" id="SM01382">
    <property type="entry name" value="Ribosomal_L2_C"/>
    <property type="match status" value="1"/>
</dbReference>
<dbReference type="GO" id="GO:0016740">
    <property type="term" value="F:transferase activity"/>
    <property type="evidence" value="ECO:0007669"/>
    <property type="project" value="InterPro"/>
</dbReference>
<keyword evidence="2 5" id="KW-0689">Ribosomal protein</keyword>
<dbReference type="NCBIfam" id="TIGR01171">
    <property type="entry name" value="rplB_bact"/>
    <property type="match status" value="1"/>
</dbReference>
<dbReference type="Pfam" id="PF03947">
    <property type="entry name" value="Ribosomal_L2_C"/>
    <property type="match status" value="1"/>
</dbReference>
<organism evidence="9 10">
    <name type="scientific">Candidatus Magasanikbacteria bacterium RIFCSPLOWO2_01_FULL_40_15</name>
    <dbReference type="NCBI Taxonomy" id="1798686"/>
    <lineage>
        <taxon>Bacteria</taxon>
        <taxon>Candidatus Magasanikiibacteriota</taxon>
    </lineage>
</organism>
<dbReference type="InterPro" id="IPR022669">
    <property type="entry name" value="Ribosomal_uL2_C"/>
</dbReference>
<comment type="caution">
    <text evidence="9">The sequence shown here is derived from an EMBL/GenBank/DDBJ whole genome shotgun (WGS) entry which is preliminary data.</text>
</comment>
<feature type="domain" description="Large ribosomal subunit protein uL2 C-terminal" evidence="7">
    <location>
        <begin position="125"/>
        <end position="255"/>
    </location>
</feature>
<dbReference type="InterPro" id="IPR008991">
    <property type="entry name" value="Translation_prot_SH3-like_sf"/>
</dbReference>
<evidence type="ECO:0000256" key="6">
    <source>
        <dbReference type="SAM" id="MobiDB-lite"/>
    </source>
</evidence>
<dbReference type="Pfam" id="PF00181">
    <property type="entry name" value="Ribosomal_L2_N"/>
    <property type="match status" value="1"/>
</dbReference>
<dbReference type="FunFam" id="4.10.950.10:FF:000001">
    <property type="entry name" value="50S ribosomal protein L2"/>
    <property type="match status" value="1"/>
</dbReference>
<feature type="region of interest" description="Disordered" evidence="6">
    <location>
        <begin position="224"/>
        <end position="280"/>
    </location>
</feature>
<dbReference type="FunFam" id="2.30.30.30:FF:000001">
    <property type="entry name" value="50S ribosomal protein L2"/>
    <property type="match status" value="1"/>
</dbReference>
<accession>A0A1F6N295</accession>
<dbReference type="Gene3D" id="4.10.950.10">
    <property type="entry name" value="Ribosomal protein L2, domain 3"/>
    <property type="match status" value="1"/>
</dbReference>
<dbReference type="GO" id="GO:0019843">
    <property type="term" value="F:rRNA binding"/>
    <property type="evidence" value="ECO:0007669"/>
    <property type="project" value="UniProtKB-UniRule"/>
</dbReference>
<keyword evidence="5" id="KW-0694">RNA-binding</keyword>
<feature type="domain" description="Large ribosomal subunit protein uL2 RNA-binding" evidence="8">
    <location>
        <begin position="42"/>
        <end position="118"/>
    </location>
</feature>
<dbReference type="Proteomes" id="UP000177040">
    <property type="component" value="Unassembled WGS sequence"/>
</dbReference>
<dbReference type="HAMAP" id="MF_01320_B">
    <property type="entry name" value="Ribosomal_uL2_B"/>
    <property type="match status" value="1"/>
</dbReference>
<name>A0A1F6N295_9BACT</name>
<comment type="subunit">
    <text evidence="5">Part of the 50S ribosomal subunit. Forms a bridge to the 30S subunit in the 70S ribosome.</text>
</comment>
<dbReference type="AlphaFoldDB" id="A0A1F6N295"/>
<dbReference type="InterPro" id="IPR014722">
    <property type="entry name" value="Rib_uL2_dom2"/>
</dbReference>
<dbReference type="PANTHER" id="PTHR13691">
    <property type="entry name" value="RIBOSOMAL PROTEIN L2"/>
    <property type="match status" value="1"/>
</dbReference>
<dbReference type="InterPro" id="IPR005880">
    <property type="entry name" value="Ribosomal_uL2_bac/org-type"/>
</dbReference>
<dbReference type="InterPro" id="IPR012340">
    <property type="entry name" value="NA-bd_OB-fold"/>
</dbReference>
<keyword evidence="5" id="KW-0699">rRNA-binding</keyword>
<dbReference type="PANTHER" id="PTHR13691:SF5">
    <property type="entry name" value="LARGE RIBOSOMAL SUBUNIT PROTEIN UL2M"/>
    <property type="match status" value="1"/>
</dbReference>
<evidence type="ECO:0000259" key="8">
    <source>
        <dbReference type="SMART" id="SM01383"/>
    </source>
</evidence>
<evidence type="ECO:0000256" key="4">
    <source>
        <dbReference type="ARBA" id="ARBA00035242"/>
    </source>
</evidence>
<dbReference type="EMBL" id="MFQH01000019">
    <property type="protein sequence ID" value="OGH78001.1"/>
    <property type="molecule type" value="Genomic_DNA"/>
</dbReference>
<dbReference type="PIRSF" id="PIRSF002158">
    <property type="entry name" value="Ribosomal_L2"/>
    <property type="match status" value="1"/>
</dbReference>
<dbReference type="InterPro" id="IPR022666">
    <property type="entry name" value="Ribosomal_uL2_RNA-bd_dom"/>
</dbReference>
<evidence type="ECO:0000313" key="9">
    <source>
        <dbReference type="EMBL" id="OGH78001.1"/>
    </source>
</evidence>
<evidence type="ECO:0000256" key="3">
    <source>
        <dbReference type="ARBA" id="ARBA00023274"/>
    </source>
</evidence>
<gene>
    <name evidence="5" type="primary">rplB</name>
    <name evidence="9" type="ORF">A2983_02465</name>
</gene>
<evidence type="ECO:0000256" key="2">
    <source>
        <dbReference type="ARBA" id="ARBA00022980"/>
    </source>
</evidence>
<dbReference type="GO" id="GO:0015934">
    <property type="term" value="C:large ribosomal subunit"/>
    <property type="evidence" value="ECO:0007669"/>
    <property type="project" value="InterPro"/>
</dbReference>
<dbReference type="GO" id="GO:0002181">
    <property type="term" value="P:cytoplasmic translation"/>
    <property type="evidence" value="ECO:0007669"/>
    <property type="project" value="TreeGrafter"/>
</dbReference>
<reference evidence="9 10" key="1">
    <citation type="journal article" date="2016" name="Nat. Commun.">
        <title>Thousands of microbial genomes shed light on interconnected biogeochemical processes in an aquifer system.</title>
        <authorList>
            <person name="Anantharaman K."/>
            <person name="Brown C.T."/>
            <person name="Hug L.A."/>
            <person name="Sharon I."/>
            <person name="Castelle C.J."/>
            <person name="Probst A.J."/>
            <person name="Thomas B.C."/>
            <person name="Singh A."/>
            <person name="Wilkins M.J."/>
            <person name="Karaoz U."/>
            <person name="Brodie E.L."/>
            <person name="Williams K.H."/>
            <person name="Hubbard S.S."/>
            <person name="Banfield J.F."/>
        </authorList>
    </citation>
    <scope>NUCLEOTIDE SEQUENCE [LARGE SCALE GENOMIC DNA]</scope>
</reference>
<comment type="similarity">
    <text evidence="1 5">Belongs to the universal ribosomal protein uL2 family.</text>
</comment>
<evidence type="ECO:0000259" key="7">
    <source>
        <dbReference type="SMART" id="SM01382"/>
    </source>
</evidence>
<evidence type="ECO:0000256" key="5">
    <source>
        <dbReference type="HAMAP-Rule" id="MF_01320"/>
    </source>
</evidence>
<sequence>MSVKLYKPTTNGRRQASASDFSDLTVTKPFKPLVRILKKHSGRNNQGIITIRHRGGGVKRLYRMIDFKQTNFDVFGTVATIEYDPNRGARVALIDYENDVKSYIIVPQGLKVGDKILSSQKAIEPNNGSRMPLEFIPTGLFVFNIELTPGKGGQLVRGAGVGAQLQTIEGRYAQIKMPSGEVRLILKECLATVGQVGNSDHKLIRLGKAGRMRLKGWRPVVRGKVMNPVDHPHGGGEGRNPIGLKGGPKTKWGKKAMGVKSRRNHLSDKLIIERRKKRKK</sequence>
<dbReference type="InterPro" id="IPR002171">
    <property type="entry name" value="Ribosomal_uL2"/>
</dbReference>
<evidence type="ECO:0000256" key="1">
    <source>
        <dbReference type="ARBA" id="ARBA00005636"/>
    </source>
</evidence>
<keyword evidence="3 5" id="KW-0687">Ribonucleoprotein</keyword>
<dbReference type="SUPFAM" id="SSF50104">
    <property type="entry name" value="Translation proteins SH3-like domain"/>
    <property type="match status" value="1"/>
</dbReference>
<dbReference type="SMART" id="SM01383">
    <property type="entry name" value="Ribosomal_L2"/>
    <property type="match status" value="1"/>
</dbReference>
<dbReference type="Gene3D" id="2.30.30.30">
    <property type="match status" value="1"/>
</dbReference>
<dbReference type="SUPFAM" id="SSF50249">
    <property type="entry name" value="Nucleic acid-binding proteins"/>
    <property type="match status" value="1"/>
</dbReference>
<dbReference type="Gene3D" id="2.40.50.140">
    <property type="entry name" value="Nucleic acid-binding proteins"/>
    <property type="match status" value="1"/>
</dbReference>
<comment type="function">
    <text evidence="5">One of the primary rRNA binding proteins. Required for association of the 30S and 50S subunits to form the 70S ribosome, for tRNA binding and peptide bond formation. It has been suggested to have peptidyltransferase activity; this is somewhat controversial. Makes several contacts with the 16S rRNA in the 70S ribosome.</text>
</comment>
<evidence type="ECO:0000313" key="10">
    <source>
        <dbReference type="Proteomes" id="UP000177040"/>
    </source>
</evidence>
<dbReference type="GO" id="GO:0003735">
    <property type="term" value="F:structural constituent of ribosome"/>
    <property type="evidence" value="ECO:0007669"/>
    <property type="project" value="InterPro"/>
</dbReference>
<dbReference type="InterPro" id="IPR014726">
    <property type="entry name" value="Ribosomal_uL2_dom3"/>
</dbReference>
<proteinExistence type="inferred from homology"/>
<protein>
    <recommendedName>
        <fullName evidence="4 5">Large ribosomal subunit protein uL2</fullName>
    </recommendedName>
</protein>